<dbReference type="Proteomes" id="UP000261540">
    <property type="component" value="Unplaced"/>
</dbReference>
<dbReference type="STRING" id="1676925.ENSPKIP00000012934"/>
<keyword evidence="9" id="KW-1015">Disulfide bond</keyword>
<proteinExistence type="inferred from homology"/>
<dbReference type="PANTHER" id="PTHR14076:SF10">
    <property type="entry name" value="RAMP2 PROTEIN"/>
    <property type="match status" value="1"/>
</dbReference>
<feature type="chain" id="PRO_5017439020" evidence="12">
    <location>
        <begin position="27"/>
        <end position="177"/>
    </location>
</feature>
<reference evidence="13" key="2">
    <citation type="submission" date="2025-09" db="UniProtKB">
        <authorList>
            <consortium name="Ensembl"/>
        </authorList>
    </citation>
    <scope>IDENTIFICATION</scope>
</reference>
<dbReference type="InterPro" id="IPR038126">
    <property type="entry name" value="RAMP_sf"/>
</dbReference>
<dbReference type="GO" id="GO:0015026">
    <property type="term" value="F:coreceptor activity"/>
    <property type="evidence" value="ECO:0007669"/>
    <property type="project" value="InterPro"/>
</dbReference>
<comment type="similarity">
    <text evidence="2">Belongs to the RAMP family.</text>
</comment>
<dbReference type="GO" id="GO:0043235">
    <property type="term" value="C:receptor complex"/>
    <property type="evidence" value="ECO:0007669"/>
    <property type="project" value="TreeGrafter"/>
</dbReference>
<keyword evidence="10" id="KW-0675">Receptor</keyword>
<dbReference type="GeneTree" id="ENSGT00940000160264"/>
<dbReference type="GO" id="GO:0006816">
    <property type="term" value="P:calcium ion transport"/>
    <property type="evidence" value="ECO:0007669"/>
    <property type="project" value="TreeGrafter"/>
</dbReference>
<reference evidence="13" key="1">
    <citation type="submission" date="2025-08" db="UniProtKB">
        <authorList>
            <consortium name="Ensembl"/>
        </authorList>
    </citation>
    <scope>IDENTIFICATION</scope>
</reference>
<comment type="subcellular location">
    <subcellularLocation>
        <location evidence="1">Cell membrane</location>
        <topology evidence="1">Single-pass type I membrane protein</topology>
    </subcellularLocation>
</comment>
<evidence type="ECO:0000256" key="6">
    <source>
        <dbReference type="ARBA" id="ARBA00022729"/>
    </source>
</evidence>
<feature type="signal peptide" evidence="12">
    <location>
        <begin position="1"/>
        <end position="26"/>
    </location>
</feature>
<evidence type="ECO:0000256" key="5">
    <source>
        <dbReference type="ARBA" id="ARBA00022692"/>
    </source>
</evidence>
<dbReference type="GO" id="GO:0009986">
    <property type="term" value="C:cell surface"/>
    <property type="evidence" value="ECO:0007669"/>
    <property type="project" value="TreeGrafter"/>
</dbReference>
<keyword evidence="3" id="KW-0813">Transport</keyword>
<keyword evidence="5 11" id="KW-0812">Transmembrane</keyword>
<evidence type="ECO:0000256" key="2">
    <source>
        <dbReference type="ARBA" id="ARBA00007087"/>
    </source>
</evidence>
<evidence type="ECO:0000256" key="7">
    <source>
        <dbReference type="ARBA" id="ARBA00022989"/>
    </source>
</evidence>
<keyword evidence="4" id="KW-1003">Cell membrane</keyword>
<dbReference type="Gene3D" id="1.10.150.510">
    <property type="entry name" value="Receptor activity modifying family"/>
    <property type="match status" value="1"/>
</dbReference>
<organism evidence="13 14">
    <name type="scientific">Paramormyrops kingsleyae</name>
    <dbReference type="NCBI Taxonomy" id="1676925"/>
    <lineage>
        <taxon>Eukaryota</taxon>
        <taxon>Metazoa</taxon>
        <taxon>Chordata</taxon>
        <taxon>Craniata</taxon>
        <taxon>Vertebrata</taxon>
        <taxon>Euteleostomi</taxon>
        <taxon>Actinopterygii</taxon>
        <taxon>Neopterygii</taxon>
        <taxon>Teleostei</taxon>
        <taxon>Osteoglossocephala</taxon>
        <taxon>Osteoglossomorpha</taxon>
        <taxon>Osteoglossiformes</taxon>
        <taxon>Mormyridae</taxon>
        <taxon>Paramormyrops</taxon>
    </lineage>
</organism>
<sequence length="177" mass="20197">MKFFSVFGGIILLLVLGIDFNNGANATEGTEGKNSICKELCEVCDEYFPTRLICYENLLQHICLDEFSSKVEALNTSDLCVWDKIKWPYDSFTKCTEEKADCLKIPWPNQLVEDMFVDIHATHFKSCPVKEFDDPPPDVLLALVMTPICLIPAMVMLVVVKTKNRNQNTMDFWKTSK</sequence>
<evidence type="ECO:0000256" key="4">
    <source>
        <dbReference type="ARBA" id="ARBA00022475"/>
    </source>
</evidence>
<keyword evidence="7 11" id="KW-1133">Transmembrane helix</keyword>
<evidence type="ECO:0000256" key="1">
    <source>
        <dbReference type="ARBA" id="ARBA00004251"/>
    </source>
</evidence>
<dbReference type="GO" id="GO:0031623">
    <property type="term" value="P:receptor internalization"/>
    <property type="evidence" value="ECO:0007669"/>
    <property type="project" value="TreeGrafter"/>
</dbReference>
<dbReference type="GO" id="GO:0005886">
    <property type="term" value="C:plasma membrane"/>
    <property type="evidence" value="ECO:0007669"/>
    <property type="project" value="UniProtKB-SubCell"/>
</dbReference>
<protein>
    <submittedName>
        <fullName evidence="13">Receptor activity modifying protein 2</fullName>
    </submittedName>
</protein>
<dbReference type="GO" id="GO:0008277">
    <property type="term" value="P:regulation of G protein-coupled receptor signaling pathway"/>
    <property type="evidence" value="ECO:0007669"/>
    <property type="project" value="InterPro"/>
</dbReference>
<keyword evidence="14" id="KW-1185">Reference proteome</keyword>
<feature type="transmembrane region" description="Helical" evidence="11">
    <location>
        <begin position="139"/>
        <end position="160"/>
    </location>
</feature>
<accession>A0A3B3R422</accession>
<dbReference type="InterPro" id="IPR006985">
    <property type="entry name" value="RAMP"/>
</dbReference>
<keyword evidence="6 12" id="KW-0732">Signal</keyword>
<dbReference type="GO" id="GO:0001525">
    <property type="term" value="P:angiogenesis"/>
    <property type="evidence" value="ECO:0007669"/>
    <property type="project" value="TreeGrafter"/>
</dbReference>
<dbReference type="GO" id="GO:0007186">
    <property type="term" value="P:G protein-coupled receptor signaling pathway"/>
    <property type="evidence" value="ECO:0007669"/>
    <property type="project" value="TreeGrafter"/>
</dbReference>
<dbReference type="GO" id="GO:0032870">
    <property type="term" value="P:cellular response to hormone stimulus"/>
    <property type="evidence" value="ECO:0007669"/>
    <property type="project" value="TreeGrafter"/>
</dbReference>
<dbReference type="PANTHER" id="PTHR14076">
    <property type="entry name" value="RECEPTOR ACTIVITY MODIFYING PROTEIN RAMP"/>
    <property type="match status" value="1"/>
</dbReference>
<dbReference type="Pfam" id="PF04901">
    <property type="entry name" value="RAMP"/>
    <property type="match status" value="1"/>
</dbReference>
<dbReference type="AlphaFoldDB" id="A0A3B3R422"/>
<evidence type="ECO:0000256" key="8">
    <source>
        <dbReference type="ARBA" id="ARBA00023136"/>
    </source>
</evidence>
<dbReference type="Ensembl" id="ENSPKIT00000037340.1">
    <property type="protein sequence ID" value="ENSPKIP00000012934.1"/>
    <property type="gene ID" value="ENSPKIG00000000544.1"/>
</dbReference>
<dbReference type="GO" id="GO:0006886">
    <property type="term" value="P:intracellular protein transport"/>
    <property type="evidence" value="ECO:0007669"/>
    <property type="project" value="InterPro"/>
</dbReference>
<evidence type="ECO:0000256" key="11">
    <source>
        <dbReference type="SAM" id="Phobius"/>
    </source>
</evidence>
<keyword evidence="8 11" id="KW-0472">Membrane</keyword>
<dbReference type="OrthoDB" id="8652678at2759"/>
<dbReference type="GO" id="GO:0072659">
    <property type="term" value="P:protein localization to plasma membrane"/>
    <property type="evidence" value="ECO:0007669"/>
    <property type="project" value="TreeGrafter"/>
</dbReference>
<evidence type="ECO:0000256" key="9">
    <source>
        <dbReference type="ARBA" id="ARBA00023157"/>
    </source>
</evidence>
<evidence type="ECO:0000313" key="14">
    <source>
        <dbReference type="Proteomes" id="UP000261540"/>
    </source>
</evidence>
<evidence type="ECO:0000313" key="13">
    <source>
        <dbReference type="Ensembl" id="ENSPKIP00000012934.1"/>
    </source>
</evidence>
<evidence type="ECO:0000256" key="12">
    <source>
        <dbReference type="SAM" id="SignalP"/>
    </source>
</evidence>
<name>A0A3B3R422_9TELE</name>
<evidence type="ECO:0000256" key="10">
    <source>
        <dbReference type="ARBA" id="ARBA00023170"/>
    </source>
</evidence>
<evidence type="ECO:0000256" key="3">
    <source>
        <dbReference type="ARBA" id="ARBA00022448"/>
    </source>
</evidence>